<dbReference type="RefSeq" id="WP_152214490.1">
    <property type="nucleotide sequence ID" value="NZ_JBAQYD010000168.1"/>
</dbReference>
<dbReference type="InterPro" id="IPR050571">
    <property type="entry name" value="Class-IV_PLP-Dep_Aminotrnsfr"/>
</dbReference>
<dbReference type="Proteomes" id="UP000468901">
    <property type="component" value="Unassembled WGS sequence"/>
</dbReference>
<evidence type="ECO:0000256" key="5">
    <source>
        <dbReference type="ARBA" id="ARBA00005072"/>
    </source>
</evidence>
<dbReference type="EMBL" id="WESC01000002">
    <property type="protein sequence ID" value="KAB7742068.1"/>
    <property type="molecule type" value="Genomic_DNA"/>
</dbReference>
<evidence type="ECO:0000256" key="2">
    <source>
        <dbReference type="ARBA" id="ARBA00003109"/>
    </source>
</evidence>
<protein>
    <recommendedName>
        <fullName evidence="8">Probable branched-chain-amino-acid aminotransferase</fullName>
        <ecNumber evidence="7">2.6.1.42</ecNumber>
    </recommendedName>
</protein>
<comment type="catalytic activity">
    <reaction evidence="11">
        <text>L-valine + 2-oxoglutarate = 3-methyl-2-oxobutanoate + L-glutamate</text>
        <dbReference type="Rhea" id="RHEA:24813"/>
        <dbReference type="ChEBI" id="CHEBI:11851"/>
        <dbReference type="ChEBI" id="CHEBI:16810"/>
        <dbReference type="ChEBI" id="CHEBI:29985"/>
        <dbReference type="ChEBI" id="CHEBI:57762"/>
        <dbReference type="EC" id="2.6.1.42"/>
    </reaction>
</comment>
<evidence type="ECO:0000256" key="1">
    <source>
        <dbReference type="ARBA" id="ARBA00001933"/>
    </source>
</evidence>
<comment type="catalytic activity">
    <reaction evidence="13">
        <text>L-leucine + 2-oxoglutarate = 4-methyl-2-oxopentanoate + L-glutamate</text>
        <dbReference type="Rhea" id="RHEA:18321"/>
        <dbReference type="ChEBI" id="CHEBI:16810"/>
        <dbReference type="ChEBI" id="CHEBI:17865"/>
        <dbReference type="ChEBI" id="CHEBI:29985"/>
        <dbReference type="ChEBI" id="CHEBI:57427"/>
        <dbReference type="EC" id="2.6.1.42"/>
    </reaction>
</comment>
<dbReference type="GO" id="GO:0008652">
    <property type="term" value="P:amino acid biosynthetic process"/>
    <property type="evidence" value="ECO:0007669"/>
    <property type="project" value="UniProtKB-ARBA"/>
</dbReference>
<evidence type="ECO:0000256" key="7">
    <source>
        <dbReference type="ARBA" id="ARBA00013053"/>
    </source>
</evidence>
<evidence type="ECO:0000256" key="13">
    <source>
        <dbReference type="ARBA" id="ARBA00049229"/>
    </source>
</evidence>
<comment type="caution">
    <text evidence="14">The sequence shown here is derived from an EMBL/GenBank/DDBJ whole genome shotgun (WGS) entry which is preliminary data.</text>
</comment>
<dbReference type="GO" id="GO:0004084">
    <property type="term" value="F:branched-chain-amino-acid transaminase activity"/>
    <property type="evidence" value="ECO:0007669"/>
    <property type="project" value="UniProtKB-EC"/>
</dbReference>
<evidence type="ECO:0000313" key="15">
    <source>
        <dbReference type="Proteomes" id="UP000468901"/>
    </source>
</evidence>
<dbReference type="GO" id="GO:0005829">
    <property type="term" value="C:cytosol"/>
    <property type="evidence" value="ECO:0007669"/>
    <property type="project" value="TreeGrafter"/>
</dbReference>
<dbReference type="PANTHER" id="PTHR42743">
    <property type="entry name" value="AMINO-ACID AMINOTRANSFERASE"/>
    <property type="match status" value="1"/>
</dbReference>
<comment type="pathway">
    <text evidence="4">Amino-acid biosynthesis; L-valine biosynthesis; L-valine from pyruvate: step 4/4.</text>
</comment>
<keyword evidence="15" id="KW-1185">Reference proteome</keyword>
<dbReference type="SUPFAM" id="SSF56752">
    <property type="entry name" value="D-aminoacid aminotransferase-like PLP-dependent enzymes"/>
    <property type="match status" value="1"/>
</dbReference>
<comment type="pathway">
    <text evidence="5">Amino-acid biosynthesis; L-leucine biosynthesis; L-leucine from 3-methyl-2-oxobutanoate: step 4/4.</text>
</comment>
<evidence type="ECO:0000256" key="12">
    <source>
        <dbReference type="ARBA" id="ARBA00048798"/>
    </source>
</evidence>
<proteinExistence type="inferred from homology"/>
<keyword evidence="10" id="KW-0028">Amino-acid biosynthesis</keyword>
<comment type="function">
    <text evidence="2">Acts on leucine, isoleucine and valine.</text>
</comment>
<keyword evidence="10" id="KW-0100">Branched-chain amino acid biosynthesis</keyword>
<dbReference type="Gene3D" id="3.30.470.10">
    <property type="match status" value="1"/>
</dbReference>
<gene>
    <name evidence="14" type="ORF">F2P47_01980</name>
</gene>
<evidence type="ECO:0000256" key="8">
    <source>
        <dbReference type="ARBA" id="ARBA00014472"/>
    </source>
</evidence>
<comment type="catalytic activity">
    <reaction evidence="12">
        <text>L-isoleucine + 2-oxoglutarate = (S)-3-methyl-2-oxopentanoate + L-glutamate</text>
        <dbReference type="Rhea" id="RHEA:24801"/>
        <dbReference type="ChEBI" id="CHEBI:16810"/>
        <dbReference type="ChEBI" id="CHEBI:29985"/>
        <dbReference type="ChEBI" id="CHEBI:35146"/>
        <dbReference type="ChEBI" id="CHEBI:58045"/>
        <dbReference type="EC" id="2.6.1.42"/>
    </reaction>
</comment>
<dbReference type="InterPro" id="IPR001544">
    <property type="entry name" value="Aminotrans_IV"/>
</dbReference>
<evidence type="ECO:0000256" key="6">
    <source>
        <dbReference type="ARBA" id="ARBA00009320"/>
    </source>
</evidence>
<organism evidence="14 15">
    <name type="scientific">Parvibaculum sedimenti</name>
    <dbReference type="NCBI Taxonomy" id="2608632"/>
    <lineage>
        <taxon>Bacteria</taxon>
        <taxon>Pseudomonadati</taxon>
        <taxon>Pseudomonadota</taxon>
        <taxon>Alphaproteobacteria</taxon>
        <taxon>Hyphomicrobiales</taxon>
        <taxon>Parvibaculaceae</taxon>
        <taxon>Parvibaculum</taxon>
    </lineage>
</organism>
<dbReference type="Pfam" id="PF01063">
    <property type="entry name" value="Aminotran_4"/>
    <property type="match status" value="1"/>
</dbReference>
<keyword evidence="9" id="KW-0663">Pyridoxal phosphate</keyword>
<dbReference type="FunFam" id="3.20.10.10:FF:000002">
    <property type="entry name" value="D-alanine aminotransferase"/>
    <property type="match status" value="1"/>
</dbReference>
<comment type="cofactor">
    <cofactor evidence="1">
        <name>pyridoxal 5'-phosphate</name>
        <dbReference type="ChEBI" id="CHEBI:597326"/>
    </cofactor>
</comment>
<evidence type="ECO:0000256" key="3">
    <source>
        <dbReference type="ARBA" id="ARBA00004824"/>
    </source>
</evidence>
<evidence type="ECO:0000256" key="10">
    <source>
        <dbReference type="ARBA" id="ARBA00023304"/>
    </source>
</evidence>
<evidence type="ECO:0000256" key="9">
    <source>
        <dbReference type="ARBA" id="ARBA00022898"/>
    </source>
</evidence>
<dbReference type="GO" id="GO:0009082">
    <property type="term" value="P:branched-chain amino acid biosynthetic process"/>
    <property type="evidence" value="ECO:0007669"/>
    <property type="project" value="UniProtKB-KW"/>
</dbReference>
<dbReference type="InterPro" id="IPR043131">
    <property type="entry name" value="BCAT-like_N"/>
</dbReference>
<sequence length="285" mass="30662">MIVWLNGELLDEGDARIDVRDRGFLLGDALFETLLARRGRIAFLDAHVVRLAAGANILGIPVPVSTGLLAIACEMLLEANGLSDEPRVALRITLSRGPGPRGLVPPENPIPTLLITAVESPPPPASLTAIVATPRRNALSPVSRLKAVPYLDNVLAREEARARGADEALMLDTSGYLSCASVANVFLWEGEKLVTPAEECGILPGVTRAAVIDLAVRLGIELVEDMIMPQRLARASGIFLTNSLMGLVPLSRIETNELAPHRMTGRLQAAYELLLEVEEEEADEF</sequence>
<dbReference type="InterPro" id="IPR043132">
    <property type="entry name" value="BCAT-like_C"/>
</dbReference>
<dbReference type="EC" id="2.6.1.42" evidence="7"/>
<dbReference type="Gene3D" id="3.20.10.10">
    <property type="entry name" value="D-amino Acid Aminotransferase, subunit A, domain 2"/>
    <property type="match status" value="1"/>
</dbReference>
<accession>A0A6N6VL73</accession>
<dbReference type="PANTHER" id="PTHR42743:SF11">
    <property type="entry name" value="AMINODEOXYCHORISMATE LYASE"/>
    <property type="match status" value="1"/>
</dbReference>
<reference evidence="14 15" key="1">
    <citation type="submission" date="2019-09" db="EMBL/GenBank/DDBJ databases">
        <title>Parvibaculum sedimenti sp. nov., isolated from sediment.</title>
        <authorList>
            <person name="Wang Y."/>
        </authorList>
    </citation>
    <scope>NUCLEOTIDE SEQUENCE [LARGE SCALE GENOMIC DNA]</scope>
    <source>
        <strain evidence="14 15">HXT-9</strain>
    </source>
</reference>
<dbReference type="InterPro" id="IPR036038">
    <property type="entry name" value="Aminotransferase-like"/>
</dbReference>
<comment type="similarity">
    <text evidence="6">Belongs to the class-IV pyridoxal-phosphate-dependent aminotransferase family.</text>
</comment>
<evidence type="ECO:0000256" key="4">
    <source>
        <dbReference type="ARBA" id="ARBA00004931"/>
    </source>
</evidence>
<dbReference type="AlphaFoldDB" id="A0A6N6VL73"/>
<evidence type="ECO:0000313" key="14">
    <source>
        <dbReference type="EMBL" id="KAB7742068.1"/>
    </source>
</evidence>
<evidence type="ECO:0000256" key="11">
    <source>
        <dbReference type="ARBA" id="ARBA00048212"/>
    </source>
</evidence>
<comment type="pathway">
    <text evidence="3">Amino-acid biosynthesis; L-isoleucine biosynthesis; L-isoleucine from 2-oxobutanoate: step 4/4.</text>
</comment>
<name>A0A6N6VL73_9HYPH</name>